<dbReference type="Proteomes" id="UP000305948">
    <property type="component" value="Unassembled WGS sequence"/>
</dbReference>
<feature type="compositionally biased region" description="Basic and acidic residues" evidence="1">
    <location>
        <begin position="517"/>
        <end position="529"/>
    </location>
</feature>
<feature type="compositionally biased region" description="Basic and acidic residues" evidence="1">
    <location>
        <begin position="154"/>
        <end position="168"/>
    </location>
</feature>
<feature type="region of interest" description="Disordered" evidence="1">
    <location>
        <begin position="433"/>
        <end position="470"/>
    </location>
</feature>
<dbReference type="GO" id="GO:0005634">
    <property type="term" value="C:nucleus"/>
    <property type="evidence" value="ECO:0007669"/>
    <property type="project" value="TreeGrafter"/>
</dbReference>
<evidence type="ECO:0000256" key="1">
    <source>
        <dbReference type="SAM" id="MobiDB-lite"/>
    </source>
</evidence>
<feature type="region of interest" description="Disordered" evidence="1">
    <location>
        <begin position="497"/>
        <end position="547"/>
    </location>
</feature>
<dbReference type="GO" id="GO:0006357">
    <property type="term" value="P:regulation of transcription by RNA polymerase II"/>
    <property type="evidence" value="ECO:0007669"/>
    <property type="project" value="TreeGrafter"/>
</dbReference>
<dbReference type="InterPro" id="IPR013927">
    <property type="entry name" value="TF_Opi1_Ccg-8"/>
</dbReference>
<feature type="region of interest" description="Disordered" evidence="1">
    <location>
        <begin position="299"/>
        <end position="387"/>
    </location>
</feature>
<dbReference type="GO" id="GO:0008654">
    <property type="term" value="P:phospholipid biosynthetic process"/>
    <property type="evidence" value="ECO:0007669"/>
    <property type="project" value="TreeGrafter"/>
</dbReference>
<proteinExistence type="predicted"/>
<feature type="region of interest" description="Disordered" evidence="1">
    <location>
        <begin position="93"/>
        <end position="177"/>
    </location>
</feature>
<dbReference type="PANTHER" id="PTHR38406:SF1">
    <property type="entry name" value="TRANSCRIPTIONAL REPRESSOR OPI1"/>
    <property type="match status" value="1"/>
</dbReference>
<dbReference type="OrthoDB" id="2441642at2759"/>
<dbReference type="GO" id="GO:0005783">
    <property type="term" value="C:endoplasmic reticulum"/>
    <property type="evidence" value="ECO:0007669"/>
    <property type="project" value="TreeGrafter"/>
</dbReference>
<feature type="compositionally biased region" description="Basic and acidic residues" evidence="1">
    <location>
        <begin position="121"/>
        <end position="142"/>
    </location>
</feature>
<evidence type="ECO:0000313" key="3">
    <source>
        <dbReference type="Proteomes" id="UP000305948"/>
    </source>
</evidence>
<feature type="compositionally biased region" description="Basic and acidic residues" evidence="1">
    <location>
        <begin position="96"/>
        <end position="106"/>
    </location>
</feature>
<reference evidence="2 3" key="1">
    <citation type="journal article" date="2019" name="Nat. Ecol. Evol.">
        <title>Megaphylogeny resolves global patterns of mushroom evolution.</title>
        <authorList>
            <person name="Varga T."/>
            <person name="Krizsan K."/>
            <person name="Foldi C."/>
            <person name="Dima B."/>
            <person name="Sanchez-Garcia M."/>
            <person name="Sanchez-Ramirez S."/>
            <person name="Szollosi G.J."/>
            <person name="Szarkandi J.G."/>
            <person name="Papp V."/>
            <person name="Albert L."/>
            <person name="Andreopoulos W."/>
            <person name="Angelini C."/>
            <person name="Antonin V."/>
            <person name="Barry K.W."/>
            <person name="Bougher N.L."/>
            <person name="Buchanan P."/>
            <person name="Buyck B."/>
            <person name="Bense V."/>
            <person name="Catcheside P."/>
            <person name="Chovatia M."/>
            <person name="Cooper J."/>
            <person name="Damon W."/>
            <person name="Desjardin D."/>
            <person name="Finy P."/>
            <person name="Geml J."/>
            <person name="Haridas S."/>
            <person name="Hughes K."/>
            <person name="Justo A."/>
            <person name="Karasinski D."/>
            <person name="Kautmanova I."/>
            <person name="Kiss B."/>
            <person name="Kocsube S."/>
            <person name="Kotiranta H."/>
            <person name="LaButti K.M."/>
            <person name="Lechner B.E."/>
            <person name="Liimatainen K."/>
            <person name="Lipzen A."/>
            <person name="Lukacs Z."/>
            <person name="Mihaltcheva S."/>
            <person name="Morgado L.N."/>
            <person name="Niskanen T."/>
            <person name="Noordeloos M.E."/>
            <person name="Ohm R.A."/>
            <person name="Ortiz-Santana B."/>
            <person name="Ovrebo C."/>
            <person name="Racz N."/>
            <person name="Riley R."/>
            <person name="Savchenko A."/>
            <person name="Shiryaev A."/>
            <person name="Soop K."/>
            <person name="Spirin V."/>
            <person name="Szebenyi C."/>
            <person name="Tomsovsky M."/>
            <person name="Tulloss R.E."/>
            <person name="Uehling J."/>
            <person name="Grigoriev I.V."/>
            <person name="Vagvolgyi C."/>
            <person name="Papp T."/>
            <person name="Martin F.M."/>
            <person name="Miettinen O."/>
            <person name="Hibbett D.S."/>
            <person name="Nagy L.G."/>
        </authorList>
    </citation>
    <scope>NUCLEOTIDE SEQUENCE [LARGE SCALE GENOMIC DNA]</scope>
    <source>
        <strain evidence="2 3">OMC1185</strain>
    </source>
</reference>
<keyword evidence="3" id="KW-1185">Reference proteome</keyword>
<evidence type="ECO:0000313" key="2">
    <source>
        <dbReference type="EMBL" id="TFK51944.1"/>
    </source>
</evidence>
<name>A0A5C3N2T8_9AGAM</name>
<feature type="non-terminal residue" evidence="2">
    <location>
        <position position="1"/>
    </location>
</feature>
<dbReference type="STRING" id="5364.A0A5C3N2T8"/>
<dbReference type="EMBL" id="ML213510">
    <property type="protein sequence ID" value="TFK51944.1"/>
    <property type="molecule type" value="Genomic_DNA"/>
</dbReference>
<dbReference type="AlphaFoldDB" id="A0A5C3N2T8"/>
<feature type="compositionally biased region" description="Polar residues" evidence="1">
    <location>
        <begin position="310"/>
        <end position="328"/>
    </location>
</feature>
<dbReference type="GO" id="GO:0003714">
    <property type="term" value="F:transcription corepressor activity"/>
    <property type="evidence" value="ECO:0007669"/>
    <property type="project" value="InterPro"/>
</dbReference>
<dbReference type="Pfam" id="PF08618">
    <property type="entry name" value="Opi1"/>
    <property type="match status" value="2"/>
</dbReference>
<accession>A0A5C3N2T8</accession>
<sequence length="547" mass="59817">SSPSTEQSSLPPDDVNSPDFVSRVARLPIVNTALSAYEQSKASSRVVKFGAEMMESSVKSISRPVIGRLPVNQLDEFACRQLDRLDRYQRRVSSPHLEHMHSDSPSRSRSPNRGLSPPRGRRVDSWPAQDRDVSMSRSDRSASRPRTPTQAQSPRRERERDEAARENETQQQQVAQRSRWHTVLLEAGGLGAAVSEESMRRLKYVLQWLMYATAHIDAQILVIRDFIAALQPLGPASSPYAPISAHHMKTLNDVKQDVVHTVRQAVDVVSKYAGGALPEPARDRVRGFILTLPQRWATATNRQRHEHPSSALSSANTSPVASTTSLPPLSTHAHSRRGAKPYSREPSRPSSPVGSAPSSPRLSRSSAHSRQGSGHSHTAHGPTAGSATAAAQRILTLATESLDMMRGVTGVVKESLDRADAWVERLRVVGIQRQGQSEAGPTQLPPPSTLWPPSSNGHAPPPLPSPLNLSDTYPPFPVPVDAPSTMASSLGALSIHSAANSAHPTPKAALRTLEEEDRPRRRDYEERRRSLTSSARNDSGREMEVDT</sequence>
<dbReference type="PANTHER" id="PTHR38406">
    <property type="entry name" value="TRANSCRIPTIONAL REPRESSOR OPI1"/>
    <property type="match status" value="1"/>
</dbReference>
<feature type="compositionally biased region" description="Basic and acidic residues" evidence="1">
    <location>
        <begin position="538"/>
        <end position="547"/>
    </location>
</feature>
<protein>
    <submittedName>
        <fullName evidence="2">Opi1-domain-containing protein</fullName>
    </submittedName>
</protein>
<dbReference type="GO" id="GO:0030968">
    <property type="term" value="P:endoplasmic reticulum unfolded protein response"/>
    <property type="evidence" value="ECO:0007669"/>
    <property type="project" value="TreeGrafter"/>
</dbReference>
<feature type="compositionally biased region" description="Low complexity" evidence="1">
    <location>
        <begin position="107"/>
        <end position="118"/>
    </location>
</feature>
<organism evidence="2 3">
    <name type="scientific">Heliocybe sulcata</name>
    <dbReference type="NCBI Taxonomy" id="5364"/>
    <lineage>
        <taxon>Eukaryota</taxon>
        <taxon>Fungi</taxon>
        <taxon>Dikarya</taxon>
        <taxon>Basidiomycota</taxon>
        <taxon>Agaricomycotina</taxon>
        <taxon>Agaricomycetes</taxon>
        <taxon>Gloeophyllales</taxon>
        <taxon>Gloeophyllaceae</taxon>
        <taxon>Heliocybe</taxon>
    </lineage>
</organism>
<feature type="compositionally biased region" description="Low complexity" evidence="1">
    <location>
        <begin position="348"/>
        <end position="370"/>
    </location>
</feature>
<gene>
    <name evidence="2" type="ORF">OE88DRAFT_1628946</name>
</gene>